<evidence type="ECO:0000313" key="3">
    <source>
        <dbReference type="Proteomes" id="UP000596660"/>
    </source>
</evidence>
<reference evidence="2" key="1">
    <citation type="journal article" date="2017" name="Nature">
        <title>The genome of Chenopodium quinoa.</title>
        <authorList>
            <person name="Jarvis D.E."/>
            <person name="Ho Y.S."/>
            <person name="Lightfoot D.J."/>
            <person name="Schmoeckel S.M."/>
            <person name="Li B."/>
            <person name="Borm T.J.A."/>
            <person name="Ohyanagi H."/>
            <person name="Mineta K."/>
            <person name="Michell C.T."/>
            <person name="Saber N."/>
            <person name="Kharbatia N.M."/>
            <person name="Rupper R.R."/>
            <person name="Sharp A.R."/>
            <person name="Dally N."/>
            <person name="Boughton B.A."/>
            <person name="Woo Y.H."/>
            <person name="Gao G."/>
            <person name="Schijlen E.G.W.M."/>
            <person name="Guo X."/>
            <person name="Momin A.A."/>
            <person name="Negrao S."/>
            <person name="Al-Babili S."/>
            <person name="Gehring C."/>
            <person name="Roessner U."/>
            <person name="Jung C."/>
            <person name="Murphy K."/>
            <person name="Arold S.T."/>
            <person name="Gojobori T."/>
            <person name="van der Linden C.G."/>
            <person name="van Loo E.N."/>
            <person name="Jellen E.N."/>
            <person name="Maughan P.J."/>
            <person name="Tester M."/>
        </authorList>
    </citation>
    <scope>NUCLEOTIDE SEQUENCE [LARGE SCALE GENOMIC DNA]</scope>
    <source>
        <strain evidence="2">cv. PI 614886</strain>
    </source>
</reference>
<organism evidence="2 3">
    <name type="scientific">Chenopodium quinoa</name>
    <name type="common">Quinoa</name>
    <dbReference type="NCBI Taxonomy" id="63459"/>
    <lineage>
        <taxon>Eukaryota</taxon>
        <taxon>Viridiplantae</taxon>
        <taxon>Streptophyta</taxon>
        <taxon>Embryophyta</taxon>
        <taxon>Tracheophyta</taxon>
        <taxon>Spermatophyta</taxon>
        <taxon>Magnoliopsida</taxon>
        <taxon>eudicotyledons</taxon>
        <taxon>Gunneridae</taxon>
        <taxon>Pentapetalae</taxon>
        <taxon>Caryophyllales</taxon>
        <taxon>Chenopodiaceae</taxon>
        <taxon>Chenopodioideae</taxon>
        <taxon>Atripliceae</taxon>
        <taxon>Chenopodium</taxon>
    </lineage>
</organism>
<evidence type="ECO:0000313" key="2">
    <source>
        <dbReference type="EnsemblPlants" id="AUR62029177-RA:cds"/>
    </source>
</evidence>
<protein>
    <submittedName>
        <fullName evidence="2">Uncharacterized protein</fullName>
    </submittedName>
</protein>
<dbReference type="Proteomes" id="UP000596660">
    <property type="component" value="Unplaced"/>
</dbReference>
<dbReference type="Pfam" id="PF07795">
    <property type="entry name" value="DUF1635"/>
    <property type="match status" value="2"/>
</dbReference>
<keyword evidence="3" id="KW-1185">Reference proteome</keyword>
<dbReference type="PANTHER" id="PTHR33431:SF3">
    <property type="entry name" value="ENABLED-LIKE PROTEIN (DUF1635)"/>
    <property type="match status" value="1"/>
</dbReference>
<name>A0A803MGS5_CHEQI</name>
<dbReference type="AlphaFoldDB" id="A0A803MGS5"/>
<dbReference type="Gramene" id="AUR62029177-RA">
    <property type="protein sequence ID" value="AUR62029177-RA:cds"/>
    <property type="gene ID" value="AUR62029177"/>
</dbReference>
<dbReference type="EnsemblPlants" id="AUR62029177-RA">
    <property type="protein sequence ID" value="AUR62029177-RA:cds"/>
    <property type="gene ID" value="AUR62029177"/>
</dbReference>
<dbReference type="OMA" id="WAYFCQG"/>
<dbReference type="InterPro" id="IPR012862">
    <property type="entry name" value="DUF1635"/>
</dbReference>
<feature type="coiled-coil region" evidence="1">
    <location>
        <begin position="38"/>
        <end position="79"/>
    </location>
</feature>
<sequence length="223" mass="25037">METLRTPLLNWPYYYQGKSIEELKHSLICTTLELETTKLAAQEEIRKREEQLTHLQELLNKAITEKNEAQENCKTLLLEKLYIQQQQQMVPPQSIISSPSSPLPLPLPLQPSPSALSETALTLLTPKKPLPEKGKLLQAVIKAGPLLQTLLLAGPLPQWRHPPPPLENFDIPPVTIPAAAVTQPELVHQQEFLPNVCGNVNRKRGFSDGFSSEASKYQRVLLH</sequence>
<evidence type="ECO:0000256" key="1">
    <source>
        <dbReference type="SAM" id="Coils"/>
    </source>
</evidence>
<dbReference type="PANTHER" id="PTHR33431">
    <property type="entry name" value="ENABLED-LIKE PROTEIN (DUF1635)"/>
    <property type="match status" value="1"/>
</dbReference>
<proteinExistence type="predicted"/>
<keyword evidence="1" id="KW-0175">Coiled coil</keyword>
<accession>A0A803MGS5</accession>
<reference evidence="2" key="2">
    <citation type="submission" date="2021-03" db="UniProtKB">
        <authorList>
            <consortium name="EnsemblPlants"/>
        </authorList>
    </citation>
    <scope>IDENTIFICATION</scope>
</reference>